<sequence>MRDRRLPLTIFAAVLVLVGASTALLVFDPRVTSADALRTGGLAAGSVVALYALWLNDRRRKVDEERQRLEHRRQELDSERYALEQRRQELEHRRTDHERDRSADERFARAVELLGHDADQVRVGALHALAGLARSSPDYTQTVLDVLCSYLRRPFVHPKWTDDDTGVTSELELERYVRQTAQRLITELLPSAADPGAQPYDLDLTNAWLERFSLSGRLVGRVAAFACRFRHTTNLNGAVFRGPVALRDSTFLGRVRAVASTFEDRLELRGIRTFERFDFDRADFRGPVDVKRVELTSPAYFRDSAFHGGVDLRHARITGELHFTPVGGAPEALLDDTRVAEAHCLPAEWAVQNGLLIHNHPHG</sequence>
<dbReference type="Gene3D" id="2.160.20.80">
    <property type="entry name" value="E3 ubiquitin-protein ligase SopA"/>
    <property type="match status" value="1"/>
</dbReference>
<name>A0ABN3VM84_9PSEU</name>
<organism evidence="3 4">
    <name type="scientific">Saccharopolyspora taberi</name>
    <dbReference type="NCBI Taxonomy" id="60895"/>
    <lineage>
        <taxon>Bacteria</taxon>
        <taxon>Bacillati</taxon>
        <taxon>Actinomycetota</taxon>
        <taxon>Actinomycetes</taxon>
        <taxon>Pseudonocardiales</taxon>
        <taxon>Pseudonocardiaceae</taxon>
        <taxon>Saccharopolyspora</taxon>
    </lineage>
</organism>
<comment type="caution">
    <text evidence="3">The sequence shown here is derived from an EMBL/GenBank/DDBJ whole genome shotgun (WGS) entry which is preliminary data.</text>
</comment>
<accession>A0ABN3VM84</accession>
<keyword evidence="4" id="KW-1185">Reference proteome</keyword>
<evidence type="ECO:0000256" key="1">
    <source>
        <dbReference type="SAM" id="Coils"/>
    </source>
</evidence>
<keyword evidence="2" id="KW-0812">Transmembrane</keyword>
<feature type="coiled-coil region" evidence="1">
    <location>
        <begin position="55"/>
        <end position="100"/>
    </location>
</feature>
<dbReference type="SUPFAM" id="SSF48371">
    <property type="entry name" value="ARM repeat"/>
    <property type="match status" value="1"/>
</dbReference>
<dbReference type="Proteomes" id="UP001500979">
    <property type="component" value="Unassembled WGS sequence"/>
</dbReference>
<evidence type="ECO:0000256" key="2">
    <source>
        <dbReference type="SAM" id="Phobius"/>
    </source>
</evidence>
<evidence type="ECO:0000313" key="3">
    <source>
        <dbReference type="EMBL" id="GAA2815079.1"/>
    </source>
</evidence>
<reference evidence="3 4" key="1">
    <citation type="journal article" date="2019" name="Int. J. Syst. Evol. Microbiol.">
        <title>The Global Catalogue of Microorganisms (GCM) 10K type strain sequencing project: providing services to taxonomists for standard genome sequencing and annotation.</title>
        <authorList>
            <consortium name="The Broad Institute Genomics Platform"/>
            <consortium name="The Broad Institute Genome Sequencing Center for Infectious Disease"/>
            <person name="Wu L."/>
            <person name="Ma J."/>
        </authorList>
    </citation>
    <scope>NUCLEOTIDE SEQUENCE [LARGE SCALE GENOMIC DNA]</scope>
    <source>
        <strain evidence="3 4">JCM 9383</strain>
    </source>
</reference>
<dbReference type="EMBL" id="BAAAUX010000029">
    <property type="protein sequence ID" value="GAA2815079.1"/>
    <property type="molecule type" value="Genomic_DNA"/>
</dbReference>
<evidence type="ECO:0000313" key="4">
    <source>
        <dbReference type="Proteomes" id="UP001500979"/>
    </source>
</evidence>
<keyword evidence="2" id="KW-0472">Membrane</keyword>
<proteinExistence type="predicted"/>
<dbReference type="InterPro" id="IPR001646">
    <property type="entry name" value="5peptide_repeat"/>
</dbReference>
<gene>
    <name evidence="3" type="ORF">GCM10010470_58140</name>
</gene>
<keyword evidence="2" id="KW-1133">Transmembrane helix</keyword>
<dbReference type="RefSeq" id="WP_344685152.1">
    <property type="nucleotide sequence ID" value="NZ_BAAAUX010000029.1"/>
</dbReference>
<dbReference type="InterPro" id="IPR016024">
    <property type="entry name" value="ARM-type_fold"/>
</dbReference>
<feature type="transmembrane region" description="Helical" evidence="2">
    <location>
        <begin position="39"/>
        <end position="56"/>
    </location>
</feature>
<keyword evidence="1" id="KW-0175">Coiled coil</keyword>
<protein>
    <submittedName>
        <fullName evidence="3">Pentapeptide repeat-containing protein</fullName>
    </submittedName>
</protein>
<dbReference type="Pfam" id="PF13576">
    <property type="entry name" value="Pentapeptide_3"/>
    <property type="match status" value="1"/>
</dbReference>